<organism evidence="2 3">
    <name type="scientific">Micromonospora echinaurantiaca</name>
    <dbReference type="NCBI Taxonomy" id="47857"/>
    <lineage>
        <taxon>Bacteria</taxon>
        <taxon>Bacillati</taxon>
        <taxon>Actinomycetota</taxon>
        <taxon>Actinomycetes</taxon>
        <taxon>Micromonosporales</taxon>
        <taxon>Micromonosporaceae</taxon>
        <taxon>Micromonospora</taxon>
    </lineage>
</organism>
<dbReference type="Pfam" id="PF13672">
    <property type="entry name" value="PP2C_2"/>
    <property type="match status" value="1"/>
</dbReference>
<evidence type="ECO:0000313" key="3">
    <source>
        <dbReference type="Proteomes" id="UP000198217"/>
    </source>
</evidence>
<dbReference type="PROSITE" id="PS51746">
    <property type="entry name" value="PPM_2"/>
    <property type="match status" value="1"/>
</dbReference>
<dbReference type="EMBL" id="LT607750">
    <property type="protein sequence ID" value="SCG66045.1"/>
    <property type="molecule type" value="Genomic_DNA"/>
</dbReference>
<sequence>MLRSAPCHTRRVPLAPVSAVAGDSVGPLRTHRWSAGGLTLDCAGGSVIGNRYRANYDVLHVDPALSFAAVADGMGDGEGSRRAGAAAIGTLVEQVRAAWPAAGPGPLRAAVAQAQAAVRAAGAGRPELTGCTLTALLVEPDGGQGWLAQLGDSRAYRLSDGLLELITVDHTVAWLGVVHGWYPADSPAAARARYQLTRYAGHPDGPEADLLAVTPRPGDTWLLCTDGVSDQVDYHRLRELLSTHQPADAVRALLDATLAAGGDDNATAAVIRVHASAR</sequence>
<keyword evidence="3" id="KW-1185">Reference proteome</keyword>
<dbReference type="SMART" id="SM00332">
    <property type="entry name" value="PP2Cc"/>
    <property type="match status" value="1"/>
</dbReference>
<evidence type="ECO:0000313" key="2">
    <source>
        <dbReference type="EMBL" id="SCG66045.1"/>
    </source>
</evidence>
<evidence type="ECO:0000259" key="1">
    <source>
        <dbReference type="PROSITE" id="PS51746"/>
    </source>
</evidence>
<dbReference type="SMART" id="SM00331">
    <property type="entry name" value="PP2C_SIG"/>
    <property type="match status" value="1"/>
</dbReference>
<accession>A0A1C5J670</accession>
<dbReference type="InterPro" id="IPR036457">
    <property type="entry name" value="PPM-type-like_dom_sf"/>
</dbReference>
<gene>
    <name evidence="2" type="ORF">GA0070609_4101</name>
</gene>
<protein>
    <submittedName>
        <fullName evidence="2">Serine/threonine protein phosphatase PrpC</fullName>
    </submittedName>
</protein>
<proteinExistence type="predicted"/>
<reference evidence="2 3" key="1">
    <citation type="submission" date="2016-06" db="EMBL/GenBank/DDBJ databases">
        <authorList>
            <person name="Kjaerup R.B."/>
            <person name="Dalgaard T.S."/>
            <person name="Juul-Madsen H.R."/>
        </authorList>
    </citation>
    <scope>NUCLEOTIDE SEQUENCE [LARGE SCALE GENOMIC DNA]</scope>
    <source>
        <strain evidence="2 3">DSM 43904</strain>
    </source>
</reference>
<feature type="domain" description="PPM-type phosphatase" evidence="1">
    <location>
        <begin position="41"/>
        <end position="273"/>
    </location>
</feature>
<dbReference type="SUPFAM" id="SSF81606">
    <property type="entry name" value="PP2C-like"/>
    <property type="match status" value="1"/>
</dbReference>
<dbReference type="Gene3D" id="3.60.40.10">
    <property type="entry name" value="PPM-type phosphatase domain"/>
    <property type="match status" value="1"/>
</dbReference>
<dbReference type="InterPro" id="IPR001932">
    <property type="entry name" value="PPM-type_phosphatase-like_dom"/>
</dbReference>
<name>A0A1C5J670_9ACTN</name>
<dbReference type="Proteomes" id="UP000198217">
    <property type="component" value="Chromosome I"/>
</dbReference>
<dbReference type="AlphaFoldDB" id="A0A1C5J670"/>